<dbReference type="RefSeq" id="WP_237399415.1">
    <property type="nucleotide sequence ID" value="NZ_QGDV01000002.1"/>
</dbReference>
<dbReference type="GO" id="GO:0008483">
    <property type="term" value="F:transaminase activity"/>
    <property type="evidence" value="ECO:0007669"/>
    <property type="project" value="UniProtKB-KW"/>
</dbReference>
<gene>
    <name evidence="5" type="ORF">B0H03_10261</name>
</gene>
<dbReference type="EMBL" id="QGDV01000002">
    <property type="protein sequence ID" value="PWJ65921.1"/>
    <property type="molecule type" value="Genomic_DNA"/>
</dbReference>
<evidence type="ECO:0000256" key="1">
    <source>
        <dbReference type="ARBA" id="ARBA00001933"/>
    </source>
</evidence>
<evidence type="ECO:0000259" key="4">
    <source>
        <dbReference type="Pfam" id="PF00266"/>
    </source>
</evidence>
<keyword evidence="5" id="KW-0032">Aminotransferase</keyword>
<dbReference type="Proteomes" id="UP000245674">
    <property type="component" value="Unassembled WGS sequence"/>
</dbReference>
<dbReference type="SUPFAM" id="SSF53383">
    <property type="entry name" value="PLP-dependent transferases"/>
    <property type="match status" value="1"/>
</dbReference>
<protein>
    <submittedName>
        <fullName evidence="5">(S)-ureidoglycine-glyoxylate aminotransferase</fullName>
    </submittedName>
</protein>
<dbReference type="InterPro" id="IPR024169">
    <property type="entry name" value="SP_NH2Trfase/AEP_transaminase"/>
</dbReference>
<evidence type="ECO:0000256" key="2">
    <source>
        <dbReference type="ARBA" id="ARBA00009236"/>
    </source>
</evidence>
<evidence type="ECO:0000256" key="3">
    <source>
        <dbReference type="ARBA" id="ARBA00022898"/>
    </source>
</evidence>
<proteinExistence type="inferred from homology"/>
<keyword evidence="5" id="KW-0808">Transferase</keyword>
<dbReference type="PANTHER" id="PTHR21152:SF40">
    <property type="entry name" value="ALANINE--GLYOXYLATE AMINOTRANSFERASE"/>
    <property type="match status" value="1"/>
</dbReference>
<evidence type="ECO:0000313" key="5">
    <source>
        <dbReference type="EMBL" id="PWJ65921.1"/>
    </source>
</evidence>
<keyword evidence="6" id="KW-1185">Reference proteome</keyword>
<dbReference type="InterPro" id="IPR000192">
    <property type="entry name" value="Aminotrans_V_dom"/>
</dbReference>
<dbReference type="Gene3D" id="3.40.640.10">
    <property type="entry name" value="Type I PLP-dependent aspartate aminotransferase-like (Major domain)"/>
    <property type="match status" value="1"/>
</dbReference>
<comment type="cofactor">
    <cofactor evidence="1">
        <name>pyridoxal 5'-phosphate</name>
        <dbReference type="ChEBI" id="CHEBI:597326"/>
    </cofactor>
</comment>
<dbReference type="InterPro" id="IPR015424">
    <property type="entry name" value="PyrdxlP-dep_Trfase"/>
</dbReference>
<evidence type="ECO:0000313" key="6">
    <source>
        <dbReference type="Proteomes" id="UP000245674"/>
    </source>
</evidence>
<dbReference type="Pfam" id="PF00266">
    <property type="entry name" value="Aminotran_5"/>
    <property type="match status" value="1"/>
</dbReference>
<name>A0ABX5LI54_9MICO</name>
<comment type="similarity">
    <text evidence="2">Belongs to the class-V pyridoxal-phosphate-dependent aminotransferase family.</text>
</comment>
<reference evidence="5 6" key="1">
    <citation type="submission" date="2018-03" db="EMBL/GenBank/DDBJ databases">
        <title>Genomic Encyclopedia of Type Strains, Phase III (KMG-III): the genomes of soil and plant-associated and newly described type strains.</title>
        <authorList>
            <person name="Whitman W."/>
        </authorList>
    </citation>
    <scope>NUCLEOTIDE SEQUENCE [LARGE SCALE GENOMIC DNA]</scope>
    <source>
        <strain evidence="5 6">VKM Ac-1602</strain>
    </source>
</reference>
<dbReference type="PIRSF" id="PIRSF000524">
    <property type="entry name" value="SPT"/>
    <property type="match status" value="1"/>
</dbReference>
<comment type="caution">
    <text evidence="5">The sequence shown here is derived from an EMBL/GenBank/DDBJ whole genome shotgun (WGS) entry which is preliminary data.</text>
</comment>
<dbReference type="InterPro" id="IPR015421">
    <property type="entry name" value="PyrdxlP-dep_Trfase_major"/>
</dbReference>
<feature type="domain" description="Aminotransferase class V" evidence="4">
    <location>
        <begin position="45"/>
        <end position="350"/>
    </location>
</feature>
<keyword evidence="3" id="KW-0663">Pyridoxal phosphate</keyword>
<dbReference type="Gene3D" id="3.90.1150.10">
    <property type="entry name" value="Aspartate Aminotransferase, domain 1"/>
    <property type="match status" value="1"/>
</dbReference>
<organism evidence="5 6">
    <name type="scientific">Rathayibacter iranicus NCPPB 2253 = VKM Ac-1602</name>
    <dbReference type="NCBI Taxonomy" id="1328868"/>
    <lineage>
        <taxon>Bacteria</taxon>
        <taxon>Bacillati</taxon>
        <taxon>Actinomycetota</taxon>
        <taxon>Actinomycetes</taxon>
        <taxon>Micrococcales</taxon>
        <taxon>Microbacteriaceae</taxon>
        <taxon>Rathayibacter</taxon>
    </lineage>
</organism>
<accession>A0ABX5LI54</accession>
<dbReference type="InterPro" id="IPR015422">
    <property type="entry name" value="PyrdxlP-dep_Trfase_small"/>
</dbReference>
<sequence length="412" mass="43703">MSAPSTFLPIDPPPRLLMGPGPITADPRVLRAMSAQLVGQYDPFMTATMTETQELYRQVFRTRNEKTMLIDGTSRAGIEAALVSMLEPGDRVLVPIFGRFGHLLREIAERCGAEVHVIEAEWGQVFPVSAIAEAIARVKPTLLAVVHGDTSTTMAQPLEEIGALCEKHGALFYTDVTASLAGNPFGADALGLDAVSAGLQKCLGGPSGSAPVTFSERAVAVIESRKSIEAGIRDEGDAVSAHRVRSNYFDLGMVFDYWGPRRLNHHTEATTMLYGARECARLIVEEGLDATISRHELHGAAMLAGVLGLGLDVFGDVAHKMSNVVAVRIPEGVQGDAVRGELLGDFGIEIGTSFGPLHGKVWRIGTMGYNARTDAVLTTLAALEAVLRRAGASVPVGGGVDGAYEVYGAARA</sequence>
<dbReference type="PANTHER" id="PTHR21152">
    <property type="entry name" value="AMINOTRANSFERASE CLASS V"/>
    <property type="match status" value="1"/>
</dbReference>